<dbReference type="Gene3D" id="3.20.20.70">
    <property type="entry name" value="Aldolase class I"/>
    <property type="match status" value="1"/>
</dbReference>
<comment type="similarity">
    <text evidence="1">Belongs to the NADH:flavin oxidoreductase/NADH oxidase family.</text>
</comment>
<evidence type="ECO:0000313" key="7">
    <source>
        <dbReference type="EMBL" id="KAK8023076.1"/>
    </source>
</evidence>
<feature type="domain" description="NADH:flavin oxidoreductase/NADH oxidase N-terminal" evidence="6">
    <location>
        <begin position="8"/>
        <end position="377"/>
    </location>
</feature>
<evidence type="ECO:0000256" key="2">
    <source>
        <dbReference type="ARBA" id="ARBA00022630"/>
    </source>
</evidence>
<evidence type="ECO:0000256" key="3">
    <source>
        <dbReference type="ARBA" id="ARBA00022643"/>
    </source>
</evidence>
<evidence type="ECO:0000259" key="6">
    <source>
        <dbReference type="Pfam" id="PF00724"/>
    </source>
</evidence>
<feature type="region of interest" description="Disordered" evidence="5">
    <location>
        <begin position="282"/>
        <end position="312"/>
    </location>
</feature>
<accession>A0ABR1S0B3</accession>
<organism evidence="7 8">
    <name type="scientific">Apiospora marii</name>
    <dbReference type="NCBI Taxonomy" id="335849"/>
    <lineage>
        <taxon>Eukaryota</taxon>
        <taxon>Fungi</taxon>
        <taxon>Dikarya</taxon>
        <taxon>Ascomycota</taxon>
        <taxon>Pezizomycotina</taxon>
        <taxon>Sordariomycetes</taxon>
        <taxon>Xylariomycetidae</taxon>
        <taxon>Amphisphaeriales</taxon>
        <taxon>Apiosporaceae</taxon>
        <taxon>Apiospora</taxon>
    </lineage>
</organism>
<evidence type="ECO:0000256" key="4">
    <source>
        <dbReference type="ARBA" id="ARBA00023002"/>
    </source>
</evidence>
<name>A0ABR1S0B3_9PEZI</name>
<dbReference type="InterPro" id="IPR001155">
    <property type="entry name" value="OxRdtase_FMN_N"/>
</dbReference>
<keyword evidence="4" id="KW-0560">Oxidoreductase</keyword>
<proteinExistence type="inferred from homology"/>
<dbReference type="PANTHER" id="PTHR43656:SF2">
    <property type="entry name" value="BINDING OXIDOREDUCTASE, PUTATIVE (AFU_ORTHOLOGUE AFUA_2G08260)-RELATED"/>
    <property type="match status" value="1"/>
</dbReference>
<keyword evidence="3" id="KW-0288">FMN</keyword>
<gene>
    <name evidence="7" type="ORF">PG991_006957</name>
</gene>
<sequence length="458" mass="48910">MSDLAIAKPLKLRCGLVLPNRLAKAALAEGLADRDALPSRATNAVYSEWAKGGWGLVLTGNVDVDTQYVGDKANAAYNHALEREALLEVWKAWAHSCNPDGNTPTVVQINHPGRQSHRGAGTRGIWAPSIAPSAVGLDFGSGLLARLMGALVFGTPREMTGDEIRHVVDRFAETARLAAEAGFAGAEIHAAHGYLLAQFLSEKSNKRTDAYGGSPAARAKIVVDIIGAMRAAVPPGFCIGIKLNSADHQSPAELEACLAQLRLIAEAGVDFVEVSGGTYENPIMSTGSTAEETTTNAPVDEKKQPPPKKSERTKAREAFFLEFAGAVREEIGGDVPLMVTGGFRSRAGMEAALAGGGCDLVGIGRPATVKPAFPREILLNPDVRDEAASLFIEKIQPGWFLRMTGVHALGAAADSVSLRPLCLITPDFEYYEVFSSDTQNLQLHYRRLLQSLAYRNKA</sequence>
<dbReference type="SUPFAM" id="SSF51395">
    <property type="entry name" value="FMN-linked oxidoreductases"/>
    <property type="match status" value="1"/>
</dbReference>
<reference evidence="7 8" key="1">
    <citation type="submission" date="2023-01" db="EMBL/GenBank/DDBJ databases">
        <title>Analysis of 21 Apiospora genomes using comparative genomics revels a genus with tremendous synthesis potential of carbohydrate active enzymes and secondary metabolites.</title>
        <authorList>
            <person name="Sorensen T."/>
        </authorList>
    </citation>
    <scope>NUCLEOTIDE SEQUENCE [LARGE SCALE GENOMIC DNA]</scope>
    <source>
        <strain evidence="7 8">CBS 20057</strain>
    </source>
</reference>
<evidence type="ECO:0000256" key="1">
    <source>
        <dbReference type="ARBA" id="ARBA00005979"/>
    </source>
</evidence>
<dbReference type="InterPro" id="IPR013785">
    <property type="entry name" value="Aldolase_TIM"/>
</dbReference>
<dbReference type="PANTHER" id="PTHR43656">
    <property type="entry name" value="BINDING OXIDOREDUCTASE, PUTATIVE (AFU_ORTHOLOGUE AFUA_2G08260)-RELATED"/>
    <property type="match status" value="1"/>
</dbReference>
<evidence type="ECO:0000313" key="8">
    <source>
        <dbReference type="Proteomes" id="UP001396898"/>
    </source>
</evidence>
<feature type="compositionally biased region" description="Polar residues" evidence="5">
    <location>
        <begin position="283"/>
        <end position="297"/>
    </location>
</feature>
<dbReference type="Pfam" id="PF00724">
    <property type="entry name" value="Oxidored_FMN"/>
    <property type="match status" value="1"/>
</dbReference>
<evidence type="ECO:0000256" key="5">
    <source>
        <dbReference type="SAM" id="MobiDB-lite"/>
    </source>
</evidence>
<comment type="caution">
    <text evidence="7">The sequence shown here is derived from an EMBL/GenBank/DDBJ whole genome shotgun (WGS) entry which is preliminary data.</text>
</comment>
<keyword evidence="2" id="KW-0285">Flavoprotein</keyword>
<dbReference type="EMBL" id="JAQQWI010000009">
    <property type="protein sequence ID" value="KAK8023076.1"/>
    <property type="molecule type" value="Genomic_DNA"/>
</dbReference>
<dbReference type="InterPro" id="IPR051799">
    <property type="entry name" value="NADH_flavin_oxidoreductase"/>
</dbReference>
<protein>
    <recommendedName>
        <fullName evidence="6">NADH:flavin oxidoreductase/NADH oxidase N-terminal domain-containing protein</fullName>
    </recommendedName>
</protein>
<keyword evidence="8" id="KW-1185">Reference proteome</keyword>
<dbReference type="Proteomes" id="UP001396898">
    <property type="component" value="Unassembled WGS sequence"/>
</dbReference>
<feature type="compositionally biased region" description="Basic and acidic residues" evidence="5">
    <location>
        <begin position="299"/>
        <end position="312"/>
    </location>
</feature>